<evidence type="ECO:0008006" key="6">
    <source>
        <dbReference type="Google" id="ProtNLM"/>
    </source>
</evidence>
<evidence type="ECO:0000259" key="2">
    <source>
        <dbReference type="Pfam" id="PF01408"/>
    </source>
</evidence>
<dbReference type="Pfam" id="PF01408">
    <property type="entry name" value="GFO_IDH_MocA"/>
    <property type="match status" value="1"/>
</dbReference>
<dbReference type="PANTHER" id="PTHR43818">
    <property type="entry name" value="BCDNA.GH03377"/>
    <property type="match status" value="1"/>
</dbReference>
<name>A0A1F6CAM9_HANXR</name>
<dbReference type="Gene3D" id="3.30.360.10">
    <property type="entry name" value="Dihydrodipicolinate Reductase, domain 2"/>
    <property type="match status" value="1"/>
</dbReference>
<dbReference type="Pfam" id="PF22725">
    <property type="entry name" value="GFO_IDH_MocA_C3"/>
    <property type="match status" value="1"/>
</dbReference>
<keyword evidence="1" id="KW-0560">Oxidoreductase</keyword>
<gene>
    <name evidence="4" type="ORF">A3F84_26045</name>
</gene>
<feature type="domain" description="GFO/IDH/MocA-like oxidoreductase" evidence="3">
    <location>
        <begin position="131"/>
        <end position="268"/>
    </location>
</feature>
<dbReference type="InterPro" id="IPR050463">
    <property type="entry name" value="Gfo/Idh/MocA_oxidrdct_glycsds"/>
</dbReference>
<organism evidence="4 5">
    <name type="scientific">Handelsmanbacteria sp. (strain RIFCSPLOWO2_12_FULL_64_10)</name>
    <dbReference type="NCBI Taxonomy" id="1817868"/>
    <lineage>
        <taxon>Bacteria</taxon>
        <taxon>Candidatus Handelsmaniibacteriota</taxon>
    </lineage>
</organism>
<evidence type="ECO:0000259" key="3">
    <source>
        <dbReference type="Pfam" id="PF22725"/>
    </source>
</evidence>
<protein>
    <recommendedName>
        <fullName evidence="6">Oxidoreductase</fullName>
    </recommendedName>
</protein>
<reference evidence="4 5" key="1">
    <citation type="journal article" date="2016" name="Nat. Commun.">
        <title>Thousands of microbial genomes shed light on interconnected biogeochemical processes in an aquifer system.</title>
        <authorList>
            <person name="Anantharaman K."/>
            <person name="Brown C.T."/>
            <person name="Hug L.A."/>
            <person name="Sharon I."/>
            <person name="Castelle C.J."/>
            <person name="Probst A.J."/>
            <person name="Thomas B.C."/>
            <person name="Singh A."/>
            <person name="Wilkins M.J."/>
            <person name="Karaoz U."/>
            <person name="Brodie E.L."/>
            <person name="Williams K.H."/>
            <person name="Hubbard S.S."/>
            <person name="Banfield J.F."/>
        </authorList>
    </citation>
    <scope>NUCLEOTIDE SEQUENCE [LARGE SCALE GENOMIC DNA]</scope>
    <source>
        <strain evidence="5">RIFCSPLOWO2_12_FULL_64_10</strain>
    </source>
</reference>
<dbReference type="SUPFAM" id="SSF55347">
    <property type="entry name" value="Glyceraldehyde-3-phosphate dehydrogenase-like, C-terminal domain"/>
    <property type="match status" value="1"/>
</dbReference>
<evidence type="ECO:0000313" key="4">
    <source>
        <dbReference type="EMBL" id="OGG46022.1"/>
    </source>
</evidence>
<evidence type="ECO:0000256" key="1">
    <source>
        <dbReference type="ARBA" id="ARBA00023002"/>
    </source>
</evidence>
<accession>A0A1F6CAM9</accession>
<proteinExistence type="predicted"/>
<dbReference type="InterPro" id="IPR000683">
    <property type="entry name" value="Gfo/Idh/MocA-like_OxRdtase_N"/>
</dbReference>
<dbReference type="Gene3D" id="3.40.50.720">
    <property type="entry name" value="NAD(P)-binding Rossmann-like Domain"/>
    <property type="match status" value="1"/>
</dbReference>
<dbReference type="EMBL" id="MFKF01000347">
    <property type="protein sequence ID" value="OGG46022.1"/>
    <property type="molecule type" value="Genomic_DNA"/>
</dbReference>
<dbReference type="Proteomes" id="UP000178606">
    <property type="component" value="Unassembled WGS sequence"/>
</dbReference>
<dbReference type="SUPFAM" id="SSF51735">
    <property type="entry name" value="NAD(P)-binding Rossmann-fold domains"/>
    <property type="match status" value="1"/>
</dbReference>
<dbReference type="InterPro" id="IPR036291">
    <property type="entry name" value="NAD(P)-bd_dom_sf"/>
</dbReference>
<dbReference type="GO" id="GO:0000166">
    <property type="term" value="F:nucleotide binding"/>
    <property type="evidence" value="ECO:0007669"/>
    <property type="project" value="InterPro"/>
</dbReference>
<evidence type="ECO:0000313" key="5">
    <source>
        <dbReference type="Proteomes" id="UP000178606"/>
    </source>
</evidence>
<dbReference type="InterPro" id="IPR055170">
    <property type="entry name" value="GFO_IDH_MocA-like_dom"/>
</dbReference>
<feature type="domain" description="Gfo/Idh/MocA-like oxidoreductase N-terminal" evidence="2">
    <location>
        <begin position="4"/>
        <end position="120"/>
    </location>
</feature>
<sequence length="346" mass="38169">MARLKIGVIGCGGHGRGHMGRYAEIPDAELVAVADVNPERAREAASEFRVPHPYADYREMFARHALDIVSLALPPAANRDAAMAAFEAGVNVLVSKPMAMNLAQAKEMVAVAGRCGKRISLSLQNRFHPEVRALRRFLADGKLGRVYHARLWHGHVMNIPGTPTMYKRHLAGGGVLFHTTVHLLDAVLWVLGNPRPVRASAANYQKLRRMKKPVVTWPGSVEDCDIEDFNVGLVHFADGATMTMESNWLMHPRARQSGAELLGDWGTASLRPLRVELEDGDQVVDVTPEIRLDDANDLGNSCRDICQSVLEGRPPVVHTDEILDVQRIMDALYEAAEKGREVSIED</sequence>
<comment type="caution">
    <text evidence="4">The sequence shown here is derived from an EMBL/GenBank/DDBJ whole genome shotgun (WGS) entry which is preliminary data.</text>
</comment>
<dbReference type="GO" id="GO:0016491">
    <property type="term" value="F:oxidoreductase activity"/>
    <property type="evidence" value="ECO:0007669"/>
    <property type="project" value="UniProtKB-KW"/>
</dbReference>
<dbReference type="PANTHER" id="PTHR43818:SF11">
    <property type="entry name" value="BCDNA.GH03377"/>
    <property type="match status" value="1"/>
</dbReference>
<dbReference type="AlphaFoldDB" id="A0A1F6CAM9"/>